<reference evidence="2 3" key="1">
    <citation type="submission" date="2019-09" db="EMBL/GenBank/DDBJ databases">
        <title>Genome sequence and assembly of Adhaeribacter sp.</title>
        <authorList>
            <person name="Chhetri G."/>
        </authorList>
    </citation>
    <scope>NUCLEOTIDE SEQUENCE [LARGE SCALE GENOMIC DNA]</scope>
    <source>
        <strain evidence="2 3">DK36</strain>
    </source>
</reference>
<dbReference type="RefSeq" id="WP_150091554.1">
    <property type="nucleotide sequence ID" value="NZ_VWSF01000021.1"/>
</dbReference>
<evidence type="ECO:0000259" key="1">
    <source>
        <dbReference type="Pfam" id="PF12358"/>
    </source>
</evidence>
<proteinExistence type="predicted"/>
<protein>
    <recommendedName>
        <fullName evidence="1">DUF3644 domain-containing protein</fullName>
    </recommendedName>
</protein>
<feature type="domain" description="DUF3644" evidence="1">
    <location>
        <begin position="49"/>
        <end position="186"/>
    </location>
</feature>
<gene>
    <name evidence="2" type="ORF">F0145_20745</name>
</gene>
<comment type="caution">
    <text evidence="2">The sequence shown here is derived from an EMBL/GenBank/DDBJ whole genome shotgun (WGS) entry which is preliminary data.</text>
</comment>
<dbReference type="EMBL" id="VWSF01000021">
    <property type="protein sequence ID" value="KAA5541641.1"/>
    <property type="molecule type" value="Genomic_DNA"/>
</dbReference>
<organism evidence="2 3">
    <name type="scientific">Adhaeribacter rhizoryzae</name>
    <dbReference type="NCBI Taxonomy" id="2607907"/>
    <lineage>
        <taxon>Bacteria</taxon>
        <taxon>Pseudomonadati</taxon>
        <taxon>Bacteroidota</taxon>
        <taxon>Cytophagia</taxon>
        <taxon>Cytophagales</taxon>
        <taxon>Hymenobacteraceae</taxon>
        <taxon>Adhaeribacter</taxon>
    </lineage>
</organism>
<keyword evidence="3" id="KW-1185">Reference proteome</keyword>
<evidence type="ECO:0000313" key="3">
    <source>
        <dbReference type="Proteomes" id="UP000323426"/>
    </source>
</evidence>
<dbReference type="Proteomes" id="UP000323426">
    <property type="component" value="Unassembled WGS sequence"/>
</dbReference>
<dbReference type="InterPro" id="IPR022104">
    <property type="entry name" value="DUF3644"/>
</dbReference>
<accession>A0A5M6D2F8</accession>
<dbReference type="AlphaFoldDB" id="A0A5M6D2F8"/>
<sequence length="314" mass="36684">MDNCEINFKTSANILDNAFDLLHPTIEILKRNEDPLYIIADDKELKAALITITTSVELLLKSKIASIDWKKLFYEPSKADTNKLLNGDFKSLNFEKCLAVIESISPIKPSHKRDIEIIRKIRNKIIHFHSNIEKKELVSLISVGLDIFIEFYRTYILSSFCEDQDRTKDIDNRLKYVKEYVSTRLLTLKEKYKTFNKPKTFYFSECNNCLQDAFILKNNNTVKCIFCNYESDIKWIAEFHSKFNGLTKICPKCTFHSMCAIHSKEDKEEAWDCVVCGHFINRPKQWNISIQSHLLSANSLKEEFKNTPIEQNLK</sequence>
<name>A0A5M6D2F8_9BACT</name>
<dbReference type="Pfam" id="PF12358">
    <property type="entry name" value="DUF3644"/>
    <property type="match status" value="1"/>
</dbReference>
<evidence type="ECO:0000313" key="2">
    <source>
        <dbReference type="EMBL" id="KAA5541641.1"/>
    </source>
</evidence>